<dbReference type="InterPro" id="IPR029776">
    <property type="entry name" value="TMEM179B"/>
</dbReference>
<comment type="subcellular location">
    <subcellularLocation>
        <location evidence="1">Membrane</location>
        <topology evidence="1">Multi-pass membrane protein</topology>
    </subcellularLocation>
</comment>
<evidence type="ECO:0000313" key="6">
    <source>
        <dbReference type="EMBL" id="CAH1800693.1"/>
    </source>
</evidence>
<dbReference type="InterPro" id="IPR059010">
    <property type="entry name" value="TMEM179-179B"/>
</dbReference>
<evidence type="ECO:0000256" key="5">
    <source>
        <dbReference type="ARBA" id="ARBA00093776"/>
    </source>
</evidence>
<name>A0A8J1Y9Y0_OWEFU</name>
<reference evidence="6" key="1">
    <citation type="submission" date="2022-03" db="EMBL/GenBank/DDBJ databases">
        <authorList>
            <person name="Martin C."/>
        </authorList>
    </citation>
    <scope>NUCLEOTIDE SEQUENCE</scope>
</reference>
<dbReference type="PANTHER" id="PTHR31056:SF1">
    <property type="entry name" value="TRANSMEMBRANE PROTEIN 179B"/>
    <property type="match status" value="1"/>
</dbReference>
<keyword evidence="4" id="KW-0472">Membrane</keyword>
<dbReference type="EMBL" id="CAIIXF020000012">
    <property type="protein sequence ID" value="CAH1800693.1"/>
    <property type="molecule type" value="Genomic_DNA"/>
</dbReference>
<evidence type="ECO:0000256" key="3">
    <source>
        <dbReference type="ARBA" id="ARBA00022989"/>
    </source>
</evidence>
<comment type="caution">
    <text evidence="6">The sequence shown here is derived from an EMBL/GenBank/DDBJ whole genome shotgun (WGS) entry which is preliminary data.</text>
</comment>
<dbReference type="Pfam" id="PF26158">
    <property type="entry name" value="Claudin_TMEM179-179B"/>
    <property type="match status" value="1"/>
</dbReference>
<protein>
    <submittedName>
        <fullName evidence="6">Uncharacterized protein</fullName>
    </submittedName>
</protein>
<sequence length="228" mass="24684">MAIIDAIFGDSTLKVRLWIRAIMYIVSALIGIAIAISMGVARGAFRGNCILYGSCNPRGRLLLYIFGSPSHCNFIIGMNAVLTVIIPVGLAIVFILITLKKLEIDLTQFVMSLGVFVYSVIASLLCIVSAGMATAGYNAWCSTVVTTMKFIQPGYHWTCEQVPLIFADDPKSEIMYHGPMKAVIGLSWANVVVWIGICVGSALAFYASLRMRNSGNGNSDTQTDSRVV</sequence>
<proteinExistence type="inferred from homology"/>
<keyword evidence="3" id="KW-1133">Transmembrane helix</keyword>
<evidence type="ECO:0000256" key="2">
    <source>
        <dbReference type="ARBA" id="ARBA00022692"/>
    </source>
</evidence>
<evidence type="ECO:0000256" key="4">
    <source>
        <dbReference type="ARBA" id="ARBA00023136"/>
    </source>
</evidence>
<dbReference type="AlphaFoldDB" id="A0A8J1Y9Y0"/>
<comment type="similarity">
    <text evidence="5">Belongs to the TMEM179 family.</text>
</comment>
<accession>A0A8J1Y9Y0</accession>
<evidence type="ECO:0000256" key="1">
    <source>
        <dbReference type="ARBA" id="ARBA00004141"/>
    </source>
</evidence>
<organism evidence="6 7">
    <name type="scientific">Owenia fusiformis</name>
    <name type="common">Polychaete worm</name>
    <dbReference type="NCBI Taxonomy" id="6347"/>
    <lineage>
        <taxon>Eukaryota</taxon>
        <taxon>Metazoa</taxon>
        <taxon>Spiralia</taxon>
        <taxon>Lophotrochozoa</taxon>
        <taxon>Annelida</taxon>
        <taxon>Polychaeta</taxon>
        <taxon>Sedentaria</taxon>
        <taxon>Canalipalpata</taxon>
        <taxon>Sabellida</taxon>
        <taxon>Oweniida</taxon>
        <taxon>Oweniidae</taxon>
        <taxon>Owenia</taxon>
    </lineage>
</organism>
<gene>
    <name evidence="6" type="ORF">OFUS_LOCUS24549</name>
</gene>
<dbReference type="Proteomes" id="UP000749559">
    <property type="component" value="Unassembled WGS sequence"/>
</dbReference>
<keyword evidence="2" id="KW-0812">Transmembrane</keyword>
<dbReference type="OrthoDB" id="6423876at2759"/>
<dbReference type="PANTHER" id="PTHR31056">
    <property type="entry name" value="TRANSMEMBRANE PROTEIN 179B"/>
    <property type="match status" value="1"/>
</dbReference>
<keyword evidence="7" id="KW-1185">Reference proteome</keyword>
<evidence type="ECO:0000313" key="7">
    <source>
        <dbReference type="Proteomes" id="UP000749559"/>
    </source>
</evidence>